<sequence length="795" mass="85554">MKRKISALLAVVFALVLVLTACTPTVYTVTFDAQNGSAPTTVKFDGSFQLPATPQNGDKVFGGWYTDAQCTTPWTVPQTLTGNITVYAKWTEPSVTTGYNVVFDAQNGTSPIIVPFDSNFQLPATPQNGDKVFGGWYTDAQCTTPWTVPETLTGNIVVYAKWTEPSGGGQGGGSQGGGSGEATQLTSVFLDQYLTVANGCLQYTTGSTANSFDDNRGVQFLQNGGVVTIVSSSNVEGVTVVSVTVATNCPTGMQVQVSVGTTPLKCEGETLVTVAQQSHYTQLTTLNFVADEAVSGAITVILTPTAASKSMYISSIAVNGEVGGGSQGGDGGSQGGVSGNVMPQQTYDANTFDSDNLQDKLLAYDGSIGLPSTGNIDCLVVPVQFSDTQAITSADLEKLNKAFNGTAADTGWQSVSSYYALSSYNKLNLNYDIWGVNIGTSGNVFTASHDSAYYNNYNQTVDVGDYTYTQYGDEVILLEVLEWLEGQIDLTKYDTNNDGCIDAVYLIYSADVDYQSDSSIYWAYVTWYSGNRQFDGKDAYYYLFAGFDFMDEDADRADGTEYSGTIEGLNINASTYIHETGHLMGLDDYYDYDMTVGSGEGLGGADMMDYTVGDHGVYSKIMLGWITPTVVTESKTFTIEPSTTSGDCLLVMLDFDNSYFSEYLLIDLYSATGLNALHASQANSYLYDGASYGVRIYHVSSSVNNPYSDEYGSFTDNNNTYSSIPLIKLVEADGENKFAGTRGYASESDLWQTGDVFSRVFPMYTRNDGKLVNFDITVDSVSQTSATVTITFQAE</sequence>
<gene>
    <name evidence="3" type="ORF">IAC95_05205</name>
</gene>
<comment type="caution">
    <text evidence="3">The sequence shown here is derived from an EMBL/GenBank/DDBJ whole genome shotgun (WGS) entry which is preliminary data.</text>
</comment>
<dbReference type="GO" id="GO:0030313">
    <property type="term" value="C:cell envelope"/>
    <property type="evidence" value="ECO:0007669"/>
    <property type="project" value="UniProtKB-SubCell"/>
</dbReference>
<reference evidence="3" key="1">
    <citation type="submission" date="2020-10" db="EMBL/GenBank/DDBJ databases">
        <authorList>
            <person name="Gilroy R."/>
        </authorList>
    </citation>
    <scope>NUCLEOTIDE SEQUENCE</scope>
    <source>
        <strain evidence="3">CHK121-14286</strain>
    </source>
</reference>
<keyword evidence="2" id="KW-0732">Signal</keyword>
<dbReference type="SUPFAM" id="SSF55486">
    <property type="entry name" value="Metalloproteases ('zincins'), catalytic domain"/>
    <property type="match status" value="1"/>
</dbReference>
<organism evidence="3 4">
    <name type="scientific">Candidatus Fimimonas gallinarum</name>
    <dbReference type="NCBI Taxonomy" id="2840821"/>
    <lineage>
        <taxon>Bacteria</taxon>
        <taxon>Pseudomonadati</taxon>
        <taxon>Myxococcota</taxon>
        <taxon>Myxococcia</taxon>
        <taxon>Myxococcales</taxon>
        <taxon>Cystobacterineae</taxon>
        <taxon>Myxococcaceae</taxon>
        <taxon>Myxococcaceae incertae sedis</taxon>
        <taxon>Candidatus Fimimonas</taxon>
    </lineage>
</organism>
<dbReference type="Proteomes" id="UP000824200">
    <property type="component" value="Unassembled WGS sequence"/>
</dbReference>
<reference evidence="3" key="2">
    <citation type="journal article" date="2021" name="PeerJ">
        <title>Extensive microbial diversity within the chicken gut microbiome revealed by metagenomics and culture.</title>
        <authorList>
            <person name="Gilroy R."/>
            <person name="Ravi A."/>
            <person name="Getino M."/>
            <person name="Pursley I."/>
            <person name="Horton D.L."/>
            <person name="Alikhan N.F."/>
            <person name="Baker D."/>
            <person name="Gharbi K."/>
            <person name="Hall N."/>
            <person name="Watson M."/>
            <person name="Adriaenssens E.M."/>
            <person name="Foster-Nyarko E."/>
            <person name="Jarju S."/>
            <person name="Secka A."/>
            <person name="Antonio M."/>
            <person name="Oren A."/>
            <person name="Chaudhuri R.R."/>
            <person name="La Ragione R."/>
            <person name="Hildebrand F."/>
            <person name="Pallen M.J."/>
        </authorList>
    </citation>
    <scope>NUCLEOTIDE SEQUENCE</scope>
    <source>
        <strain evidence="3">CHK121-14286</strain>
    </source>
</reference>
<protein>
    <submittedName>
        <fullName evidence="3">InlB B-repeat-containing protein</fullName>
    </submittedName>
</protein>
<dbReference type="NCBIfam" id="TIGR02543">
    <property type="entry name" value="List_Bact_rpt"/>
    <property type="match status" value="1"/>
</dbReference>
<proteinExistence type="predicted"/>
<evidence type="ECO:0000256" key="2">
    <source>
        <dbReference type="SAM" id="SignalP"/>
    </source>
</evidence>
<name>A0A9D1E4W4_9BACT</name>
<feature type="signal peptide" evidence="2">
    <location>
        <begin position="1"/>
        <end position="21"/>
    </location>
</feature>
<evidence type="ECO:0000313" key="3">
    <source>
        <dbReference type="EMBL" id="HIR66256.1"/>
    </source>
</evidence>
<dbReference type="PANTHER" id="PTHR41775:SF1">
    <property type="entry name" value="PEPTIDASE M6-LIKE DOMAIN-CONTAINING PROTEIN"/>
    <property type="match status" value="1"/>
</dbReference>
<accession>A0A9D1E4W4</accession>
<dbReference type="Pfam" id="PF09479">
    <property type="entry name" value="Flg_new"/>
    <property type="match status" value="2"/>
</dbReference>
<dbReference type="Gene3D" id="2.60.40.4270">
    <property type="entry name" value="Listeria-Bacteroides repeat domain"/>
    <property type="match status" value="2"/>
</dbReference>
<evidence type="ECO:0000256" key="1">
    <source>
        <dbReference type="ARBA" id="ARBA00004196"/>
    </source>
</evidence>
<dbReference type="EMBL" id="DVHL01000043">
    <property type="protein sequence ID" value="HIR66256.1"/>
    <property type="molecule type" value="Genomic_DNA"/>
</dbReference>
<feature type="chain" id="PRO_5038800618" evidence="2">
    <location>
        <begin position="22"/>
        <end position="795"/>
    </location>
</feature>
<dbReference type="InterPro" id="IPR013378">
    <property type="entry name" value="InlB-like_B-rpt"/>
</dbReference>
<comment type="subcellular location">
    <subcellularLocation>
        <location evidence="1">Cell envelope</location>
    </subcellularLocation>
</comment>
<dbReference type="PANTHER" id="PTHR41775">
    <property type="entry name" value="SECRETED PROTEIN-RELATED"/>
    <property type="match status" value="1"/>
</dbReference>
<evidence type="ECO:0000313" key="4">
    <source>
        <dbReference type="Proteomes" id="UP000824200"/>
    </source>
</evidence>
<dbReference type="AlphaFoldDB" id="A0A9D1E4W4"/>
<dbReference type="PROSITE" id="PS51257">
    <property type="entry name" value="PROKAR_LIPOPROTEIN"/>
    <property type="match status" value="1"/>
</dbReference>
<dbReference type="InterPro" id="IPR042229">
    <property type="entry name" value="Listeria/Bacterioides_rpt_sf"/>
</dbReference>